<keyword evidence="4" id="KW-0067">ATP-binding</keyword>
<feature type="domain" description="DAGKc" evidence="5">
    <location>
        <begin position="14"/>
        <end position="145"/>
    </location>
</feature>
<dbReference type="GO" id="GO:0016301">
    <property type="term" value="F:kinase activity"/>
    <property type="evidence" value="ECO:0007669"/>
    <property type="project" value="UniProtKB-KW"/>
</dbReference>
<dbReference type="InterPro" id="IPR016064">
    <property type="entry name" value="NAD/diacylglycerol_kinase_sf"/>
</dbReference>
<dbReference type="EMBL" id="SACP01000030">
    <property type="protein sequence ID" value="RVU14489.1"/>
    <property type="molecule type" value="Genomic_DNA"/>
</dbReference>
<keyword evidence="7" id="KW-1185">Reference proteome</keyword>
<dbReference type="Gene3D" id="3.40.50.10330">
    <property type="entry name" value="Probable inorganic polyphosphate/atp-NAD kinase, domain 1"/>
    <property type="match status" value="1"/>
</dbReference>
<dbReference type="InterPro" id="IPR045540">
    <property type="entry name" value="YegS/DAGK_C"/>
</dbReference>
<name>A0A3S2VQA1_9HYPH</name>
<dbReference type="Gene3D" id="2.60.200.40">
    <property type="match status" value="1"/>
</dbReference>
<sequence>MAIDASPAETPPRPGRRRVVLVANAAAGSLVGGDGSTGDRLRERLAAAGLDVVAEPAPDAPLPERLREAAALPGLDAVVAAGGDGTLACAAAALTGTDVALGILPLGTMNLLARDLGLPLDLDGAVAAIAAGPVRAVDVGEVNGHVFLINSVLGMPARMARHREARRGRAGLLDLLRFGLGLLRHLGRYPRVRAGLRYGVASREVRFRILAVVNNDYREGVGQVLRRASVDGGTLTFYLVERLSAARLVRLGLGFAVGEWRGLPDLERHAVGDLTVTSRRRRLRVMNDGEVLLLAPPLRYRLRPGALRVLCAGPDSP</sequence>
<gene>
    <name evidence="6" type="ORF">EOE48_23245</name>
</gene>
<evidence type="ECO:0000313" key="6">
    <source>
        <dbReference type="EMBL" id="RVU14489.1"/>
    </source>
</evidence>
<dbReference type="InterPro" id="IPR001206">
    <property type="entry name" value="Diacylglycerol_kinase_cat_dom"/>
</dbReference>
<organism evidence="6 7">
    <name type="scientific">Methylobacterium oryzihabitans</name>
    <dbReference type="NCBI Taxonomy" id="2499852"/>
    <lineage>
        <taxon>Bacteria</taxon>
        <taxon>Pseudomonadati</taxon>
        <taxon>Pseudomonadota</taxon>
        <taxon>Alphaproteobacteria</taxon>
        <taxon>Hyphomicrobiales</taxon>
        <taxon>Methylobacteriaceae</taxon>
        <taxon>Methylobacterium</taxon>
    </lineage>
</organism>
<comment type="caution">
    <text evidence="6">The sequence shown here is derived from an EMBL/GenBank/DDBJ whole genome shotgun (WGS) entry which is preliminary data.</text>
</comment>
<evidence type="ECO:0000259" key="5">
    <source>
        <dbReference type="PROSITE" id="PS50146"/>
    </source>
</evidence>
<dbReference type="Proteomes" id="UP000286997">
    <property type="component" value="Unassembled WGS sequence"/>
</dbReference>
<evidence type="ECO:0000256" key="4">
    <source>
        <dbReference type="ARBA" id="ARBA00022840"/>
    </source>
</evidence>
<evidence type="ECO:0000256" key="3">
    <source>
        <dbReference type="ARBA" id="ARBA00022777"/>
    </source>
</evidence>
<dbReference type="InterPro" id="IPR017438">
    <property type="entry name" value="ATP-NAD_kinase_N"/>
</dbReference>
<dbReference type="OrthoDB" id="9815110at2"/>
<keyword evidence="2" id="KW-0547">Nucleotide-binding</keyword>
<keyword evidence="1" id="KW-0808">Transferase</keyword>
<dbReference type="PANTHER" id="PTHR12358">
    <property type="entry name" value="SPHINGOSINE KINASE"/>
    <property type="match status" value="1"/>
</dbReference>
<dbReference type="PANTHER" id="PTHR12358:SF54">
    <property type="entry name" value="SPHINGOSINE KINASE RELATED PROTEIN"/>
    <property type="match status" value="1"/>
</dbReference>
<dbReference type="Pfam" id="PF00781">
    <property type="entry name" value="DAGK_cat"/>
    <property type="match status" value="1"/>
</dbReference>
<dbReference type="InterPro" id="IPR050187">
    <property type="entry name" value="Lipid_Phosphate_FormReg"/>
</dbReference>
<reference evidence="6 7" key="1">
    <citation type="submission" date="2019-01" db="EMBL/GenBank/DDBJ databases">
        <authorList>
            <person name="Chen W.-M."/>
        </authorList>
    </citation>
    <scope>NUCLEOTIDE SEQUENCE [LARGE SCALE GENOMIC DNA]</scope>
    <source>
        <strain evidence="6 7">TER-1</strain>
    </source>
</reference>
<evidence type="ECO:0000256" key="1">
    <source>
        <dbReference type="ARBA" id="ARBA00022679"/>
    </source>
</evidence>
<evidence type="ECO:0000256" key="2">
    <source>
        <dbReference type="ARBA" id="ARBA00022741"/>
    </source>
</evidence>
<evidence type="ECO:0000313" key="7">
    <source>
        <dbReference type="Proteomes" id="UP000286997"/>
    </source>
</evidence>
<dbReference type="Pfam" id="PF19279">
    <property type="entry name" value="YegS_C"/>
    <property type="match status" value="1"/>
</dbReference>
<proteinExistence type="predicted"/>
<dbReference type="SUPFAM" id="SSF111331">
    <property type="entry name" value="NAD kinase/diacylglycerol kinase-like"/>
    <property type="match status" value="1"/>
</dbReference>
<protein>
    <submittedName>
        <fullName evidence="6">Diacylglycerol kinase</fullName>
    </submittedName>
</protein>
<dbReference type="SMART" id="SM00046">
    <property type="entry name" value="DAGKc"/>
    <property type="match status" value="1"/>
</dbReference>
<dbReference type="RefSeq" id="WP_127733264.1">
    <property type="nucleotide sequence ID" value="NZ_SACP01000030.1"/>
</dbReference>
<accession>A0A3S2VQA1</accession>
<keyword evidence="3 6" id="KW-0418">Kinase</keyword>
<dbReference type="GO" id="GO:0005524">
    <property type="term" value="F:ATP binding"/>
    <property type="evidence" value="ECO:0007669"/>
    <property type="project" value="UniProtKB-KW"/>
</dbReference>
<dbReference type="PROSITE" id="PS50146">
    <property type="entry name" value="DAGK"/>
    <property type="match status" value="1"/>
</dbReference>
<dbReference type="AlphaFoldDB" id="A0A3S2VQA1"/>